<evidence type="ECO:0000313" key="2">
    <source>
        <dbReference type="EMBL" id="KRG56999.1"/>
    </source>
</evidence>
<sequence>MRWLINQDLSCCEIDDRLVFLDFALDRYFRLSSPLESVMRRFLATGVMPRQHGRELEDNGIVIARASCRQSGMPDLPDPTASAIESSLAMHRPPRPGALVEVAVTLWWTRHRLRRQPFKAVIEDSVAHRKTRVLPRASPAEVIDVVREAAMQFICARRYVPIEPCCLLDSLALLRFLSRRRLPARIVFGVTLAPFAAHCWLQADGVVLNETLSDACAHTPIRII</sequence>
<evidence type="ECO:0000313" key="3">
    <source>
        <dbReference type="Proteomes" id="UP000050902"/>
    </source>
</evidence>
<name>A0ABR5NJH0_9GAMM</name>
<dbReference type="Proteomes" id="UP000050902">
    <property type="component" value="Unassembled WGS sequence"/>
</dbReference>
<protein>
    <recommendedName>
        <fullName evidence="1">Microcin J25-processing protein McjB C-terminal domain-containing protein</fullName>
    </recommendedName>
</protein>
<accession>A0ABR5NJH0</accession>
<proteinExistence type="predicted"/>
<keyword evidence="3" id="KW-1185">Reference proteome</keyword>
<organism evidence="2 3">
    <name type="scientific">Stenotrophomonas nitritireducens</name>
    <dbReference type="NCBI Taxonomy" id="83617"/>
    <lineage>
        <taxon>Bacteria</taxon>
        <taxon>Pseudomonadati</taxon>
        <taxon>Pseudomonadota</taxon>
        <taxon>Gammaproteobacteria</taxon>
        <taxon>Lysobacterales</taxon>
        <taxon>Lysobacteraceae</taxon>
        <taxon>Stenotrophomonas</taxon>
    </lineage>
</organism>
<feature type="domain" description="Microcin J25-processing protein McjB C-terminal" evidence="1">
    <location>
        <begin position="114"/>
        <end position="214"/>
    </location>
</feature>
<evidence type="ECO:0000259" key="1">
    <source>
        <dbReference type="Pfam" id="PF13471"/>
    </source>
</evidence>
<reference evidence="2 3" key="1">
    <citation type="submission" date="2015-05" db="EMBL/GenBank/DDBJ databases">
        <title>Genome sequencing and analysis of members of genus Stenotrophomonas.</title>
        <authorList>
            <person name="Patil P.P."/>
            <person name="Midha S."/>
            <person name="Patil P.B."/>
        </authorList>
    </citation>
    <scope>NUCLEOTIDE SEQUENCE [LARGE SCALE GENOMIC DNA]</scope>
    <source>
        <strain evidence="2 3">DSM 12575</strain>
    </source>
</reference>
<dbReference type="NCBIfam" id="NF033537">
    <property type="entry name" value="lasso_biosyn_B2"/>
    <property type="match status" value="1"/>
</dbReference>
<dbReference type="RefSeq" id="WP_152984133.1">
    <property type="nucleotide sequence ID" value="NZ_LDJG01000015.1"/>
</dbReference>
<gene>
    <name evidence="2" type="ORF">ABB22_10960</name>
</gene>
<dbReference type="EMBL" id="LDJG01000015">
    <property type="protein sequence ID" value="KRG56999.1"/>
    <property type="molecule type" value="Genomic_DNA"/>
</dbReference>
<dbReference type="Pfam" id="PF13471">
    <property type="entry name" value="Transglut_core3"/>
    <property type="match status" value="1"/>
</dbReference>
<comment type="caution">
    <text evidence="2">The sequence shown here is derived from an EMBL/GenBank/DDBJ whole genome shotgun (WGS) entry which is preliminary data.</text>
</comment>
<dbReference type="InterPro" id="IPR053521">
    <property type="entry name" value="McjB-like"/>
</dbReference>
<dbReference type="InterPro" id="IPR032708">
    <property type="entry name" value="McjB_C"/>
</dbReference>